<dbReference type="RefSeq" id="WP_006248326.1">
    <property type="nucleotide sequence ID" value="NZ_CP011098.1"/>
</dbReference>
<dbReference type="Pfam" id="PF05016">
    <property type="entry name" value="ParE_toxin"/>
    <property type="match status" value="1"/>
</dbReference>
<dbReference type="Proteomes" id="UP000315164">
    <property type="component" value="Unassembled WGS sequence"/>
</dbReference>
<dbReference type="GeneID" id="67369550"/>
<dbReference type="AlphaFoldDB" id="A0A547E7X6"/>
<dbReference type="Gene3D" id="3.30.2310.20">
    <property type="entry name" value="RelE-like"/>
    <property type="match status" value="1"/>
</dbReference>
<dbReference type="KEGG" id="mhay:VK67_09220"/>
<reference evidence="4 5" key="1">
    <citation type="journal article" date="2019" name="Vet. Microbiol.">
        <title>Genetic characterization of susceptible and multi-drug resistant Mannheimia haemolytica isolated from high-risk stocker calves prior to and after antimicrobial metaphylaxis.</title>
        <authorList>
            <person name="Snyder E.R."/>
            <person name="Alvarez-Narvaez S."/>
            <person name="Credille B.C."/>
        </authorList>
    </citation>
    <scope>NUCLEOTIDE SEQUENCE [LARGE SCALE GENOMIC DNA]</scope>
    <source>
        <strain evidence="3 4">UGA-R5-128-1</strain>
        <strain evidence="2 5">UGA-R7-163-1</strain>
    </source>
</reference>
<comment type="caution">
    <text evidence="3">The sequence shown here is derived from an EMBL/GenBank/DDBJ whole genome shotgun (WGS) entry which is preliminary data.</text>
</comment>
<proteinExistence type="predicted"/>
<evidence type="ECO:0000256" key="1">
    <source>
        <dbReference type="ARBA" id="ARBA00022649"/>
    </source>
</evidence>
<dbReference type="Proteomes" id="UP000318394">
    <property type="component" value="Unassembled WGS sequence"/>
</dbReference>
<name>A0A547E7X6_MANHA</name>
<accession>A0A547E7X6</accession>
<dbReference type="InterPro" id="IPR007712">
    <property type="entry name" value="RelE/ParE_toxin"/>
</dbReference>
<dbReference type="OrthoDB" id="5690864at2"/>
<keyword evidence="5" id="KW-1185">Reference proteome</keyword>
<organism evidence="3 4">
    <name type="scientific">Mannheimia haemolytica</name>
    <name type="common">Pasteurella haemolytica</name>
    <dbReference type="NCBI Taxonomy" id="75985"/>
    <lineage>
        <taxon>Bacteria</taxon>
        <taxon>Pseudomonadati</taxon>
        <taxon>Pseudomonadota</taxon>
        <taxon>Gammaproteobacteria</taxon>
        <taxon>Pasteurellales</taxon>
        <taxon>Pasteurellaceae</taxon>
        <taxon>Mannheimia</taxon>
    </lineage>
</organism>
<evidence type="ECO:0000313" key="5">
    <source>
        <dbReference type="Proteomes" id="UP000318394"/>
    </source>
</evidence>
<keyword evidence="1" id="KW-1277">Toxin-antitoxin system</keyword>
<dbReference type="EMBL" id="VAJB01000065">
    <property type="protein sequence ID" value="TRB71248.1"/>
    <property type="molecule type" value="Genomic_DNA"/>
</dbReference>
<evidence type="ECO:0000313" key="3">
    <source>
        <dbReference type="EMBL" id="TRB71248.1"/>
    </source>
</evidence>
<evidence type="ECO:0000313" key="4">
    <source>
        <dbReference type="Proteomes" id="UP000315164"/>
    </source>
</evidence>
<dbReference type="EMBL" id="VAJI01000067">
    <property type="protein sequence ID" value="TRB33703.1"/>
    <property type="molecule type" value="Genomic_DNA"/>
</dbReference>
<protein>
    <submittedName>
        <fullName evidence="3">Type II toxin-antitoxin system RelE/ParE family toxin</fullName>
    </submittedName>
</protein>
<dbReference type="InterPro" id="IPR035093">
    <property type="entry name" value="RelE/ParE_toxin_dom_sf"/>
</dbReference>
<sequence>MLSRKEVLMTRRASMNLQQIIRNVVEYTYSYESGDKLSAEIHNTLDNLSYFPRIGVIGSVENTRECFCRGYRIIYRETENQVQILAIIHCRQQYPTDYYRSAFKA</sequence>
<dbReference type="KEGG" id="mhaq:WC39_09220"/>
<gene>
    <name evidence="3" type="ORF">FEA53_13590</name>
    <name evidence="2" type="ORF">FEB89_13540</name>
</gene>
<evidence type="ECO:0000313" key="2">
    <source>
        <dbReference type="EMBL" id="TRB33703.1"/>
    </source>
</evidence>